<dbReference type="PANTHER" id="PTHR30031">
    <property type="entry name" value="PHOSPHOENOLPYRUVATE CARBOXYKINASE ATP"/>
    <property type="match status" value="1"/>
</dbReference>
<evidence type="ECO:0000313" key="2">
    <source>
        <dbReference type="Proteomes" id="UP001396334"/>
    </source>
</evidence>
<dbReference type="PANTHER" id="PTHR30031:SF0">
    <property type="entry name" value="PHOSPHOENOLPYRUVATE CARBOXYKINASE (ATP)"/>
    <property type="match status" value="1"/>
</dbReference>
<reference evidence="1 2" key="1">
    <citation type="journal article" date="2024" name="G3 (Bethesda)">
        <title>Genome assembly of Hibiscus sabdariffa L. provides insights into metabolisms of medicinal natural products.</title>
        <authorList>
            <person name="Kim T."/>
        </authorList>
    </citation>
    <scope>NUCLEOTIDE SEQUENCE [LARGE SCALE GENOMIC DNA]</scope>
    <source>
        <strain evidence="1">TK-2024</strain>
        <tissue evidence="1">Old leaves</tissue>
    </source>
</reference>
<protein>
    <submittedName>
        <fullName evidence="1">Uncharacterized protein</fullName>
    </submittedName>
</protein>
<dbReference type="Pfam" id="PF01293">
    <property type="entry name" value="PEPCK_ATP"/>
    <property type="match status" value="1"/>
</dbReference>
<dbReference type="InterPro" id="IPR001272">
    <property type="entry name" value="PEP_carboxykinase_ATP"/>
</dbReference>
<dbReference type="SUPFAM" id="SSF53795">
    <property type="entry name" value="PEP carboxykinase-like"/>
    <property type="match status" value="1"/>
</dbReference>
<dbReference type="Proteomes" id="UP001396334">
    <property type="component" value="Unassembled WGS sequence"/>
</dbReference>
<gene>
    <name evidence="1" type="ORF">V6N11_005057</name>
</gene>
<evidence type="ECO:0000313" key="1">
    <source>
        <dbReference type="EMBL" id="KAK9013877.1"/>
    </source>
</evidence>
<sequence length="111" mass="12664">MMQRKRASYGIGNRIKLSYTRKIIDSIHSGNLSNATYEKTKVFGLEIPSEIEEVPAEILRLENGWADKEAYMNTLLKLAGLFKNNFETFMEYKIGEGNKLTEEIRAAGPIF</sequence>
<comment type="caution">
    <text evidence="1">The sequence shown here is derived from an EMBL/GenBank/DDBJ whole genome shotgun (WGS) entry which is preliminary data.</text>
</comment>
<name>A0ABR2RLZ2_9ROSI</name>
<accession>A0ABR2RLZ2</accession>
<proteinExistence type="predicted"/>
<dbReference type="InterPro" id="IPR013035">
    <property type="entry name" value="PEP_carboxykinase_C"/>
</dbReference>
<dbReference type="EMBL" id="JBBPBN010000021">
    <property type="protein sequence ID" value="KAK9013877.1"/>
    <property type="molecule type" value="Genomic_DNA"/>
</dbReference>
<keyword evidence="2" id="KW-1185">Reference proteome</keyword>
<dbReference type="Gene3D" id="3.90.228.20">
    <property type="match status" value="1"/>
</dbReference>
<organism evidence="1 2">
    <name type="scientific">Hibiscus sabdariffa</name>
    <name type="common">roselle</name>
    <dbReference type="NCBI Taxonomy" id="183260"/>
    <lineage>
        <taxon>Eukaryota</taxon>
        <taxon>Viridiplantae</taxon>
        <taxon>Streptophyta</taxon>
        <taxon>Embryophyta</taxon>
        <taxon>Tracheophyta</taxon>
        <taxon>Spermatophyta</taxon>
        <taxon>Magnoliopsida</taxon>
        <taxon>eudicotyledons</taxon>
        <taxon>Gunneridae</taxon>
        <taxon>Pentapetalae</taxon>
        <taxon>rosids</taxon>
        <taxon>malvids</taxon>
        <taxon>Malvales</taxon>
        <taxon>Malvaceae</taxon>
        <taxon>Malvoideae</taxon>
        <taxon>Hibiscus</taxon>
    </lineage>
</organism>